<evidence type="ECO:0000256" key="3">
    <source>
        <dbReference type="ARBA" id="ARBA00023136"/>
    </source>
</evidence>
<evidence type="ECO:0000313" key="7">
    <source>
        <dbReference type="Proteomes" id="UP001501588"/>
    </source>
</evidence>
<accession>A0ABN1FLV6</accession>
<dbReference type="PANTHER" id="PTHR23534:SF1">
    <property type="entry name" value="MAJOR FACILITATOR SUPERFAMILY PROTEIN"/>
    <property type="match status" value="1"/>
</dbReference>
<sequence length="406" mass="41788">MKRQVLLLFFCSALTQASTVGQAVMAALIGHSLAEDKSLSTLPVAIQMTATMAASIPAGIVFARLGRRPGFILGAVAALVGSLTFAAGVWWGSFPVYCLGAVFAGLGFGVGQHYRFAAAEVATPGYRPRAISLVMTGGVLSAALGPEIVKHTRDMVVPHLFLGTYLTLALLPLLCIALLSFARLPPPPPRNAGGAPVREIVARPAFVAAVVTGMVAFGTMNLIMTSTPVEMMLCGFGIGASATVIQAHAVAMYGPGFFTGRLISRFGTARVAATGAALSALCVLVGLQGQGFWHFAAALTLLGVGWNFMFVSATTMLSAAHDPAERVRAQAANDLIVFGTVACTAFLSGAVHAGGGWAALNLSILPPLAVAVALLAWQRWRASGRDAASTVAPSPAVPASGRPAHR</sequence>
<keyword evidence="5" id="KW-0732">Signal</keyword>
<keyword evidence="3 4" id="KW-0472">Membrane</keyword>
<dbReference type="EMBL" id="BAAAFZ010000055">
    <property type="protein sequence ID" value="GAA0593561.1"/>
    <property type="molecule type" value="Genomic_DNA"/>
</dbReference>
<dbReference type="InterPro" id="IPR036259">
    <property type="entry name" value="MFS_trans_sf"/>
</dbReference>
<proteinExistence type="predicted"/>
<dbReference type="Pfam" id="PF07690">
    <property type="entry name" value="MFS_1"/>
    <property type="match status" value="2"/>
</dbReference>
<organism evidence="6 7">
    <name type="scientific">Craurococcus roseus</name>
    <dbReference type="NCBI Taxonomy" id="77585"/>
    <lineage>
        <taxon>Bacteria</taxon>
        <taxon>Pseudomonadati</taxon>
        <taxon>Pseudomonadota</taxon>
        <taxon>Alphaproteobacteria</taxon>
        <taxon>Acetobacterales</taxon>
        <taxon>Acetobacteraceae</taxon>
        <taxon>Craurococcus</taxon>
    </lineage>
</organism>
<evidence type="ECO:0000256" key="2">
    <source>
        <dbReference type="ARBA" id="ARBA00022989"/>
    </source>
</evidence>
<feature type="transmembrane region" description="Helical" evidence="4">
    <location>
        <begin position="357"/>
        <end position="377"/>
    </location>
</feature>
<evidence type="ECO:0000256" key="5">
    <source>
        <dbReference type="SAM" id="SignalP"/>
    </source>
</evidence>
<dbReference type="Gene3D" id="1.20.1250.20">
    <property type="entry name" value="MFS general substrate transporter like domains"/>
    <property type="match status" value="1"/>
</dbReference>
<feature type="transmembrane region" description="Helical" evidence="4">
    <location>
        <begin position="44"/>
        <end position="63"/>
    </location>
</feature>
<feature type="transmembrane region" description="Helical" evidence="4">
    <location>
        <begin position="94"/>
        <end position="114"/>
    </location>
</feature>
<evidence type="ECO:0000256" key="4">
    <source>
        <dbReference type="SAM" id="Phobius"/>
    </source>
</evidence>
<feature type="transmembrane region" description="Helical" evidence="4">
    <location>
        <begin position="70"/>
        <end position="88"/>
    </location>
</feature>
<feature type="transmembrane region" description="Helical" evidence="4">
    <location>
        <begin position="205"/>
        <end position="224"/>
    </location>
</feature>
<keyword evidence="7" id="KW-1185">Reference proteome</keyword>
<dbReference type="SUPFAM" id="SSF103473">
    <property type="entry name" value="MFS general substrate transporter"/>
    <property type="match status" value="1"/>
</dbReference>
<feature type="transmembrane region" description="Helical" evidence="4">
    <location>
        <begin position="267"/>
        <end position="287"/>
    </location>
</feature>
<dbReference type="Proteomes" id="UP001501588">
    <property type="component" value="Unassembled WGS sequence"/>
</dbReference>
<feature type="chain" id="PRO_5045509620" evidence="5">
    <location>
        <begin position="18"/>
        <end position="406"/>
    </location>
</feature>
<feature type="transmembrane region" description="Helical" evidence="4">
    <location>
        <begin position="165"/>
        <end position="184"/>
    </location>
</feature>
<evidence type="ECO:0000313" key="6">
    <source>
        <dbReference type="EMBL" id="GAA0593561.1"/>
    </source>
</evidence>
<evidence type="ECO:0000256" key="1">
    <source>
        <dbReference type="ARBA" id="ARBA00022692"/>
    </source>
</evidence>
<gene>
    <name evidence="6" type="ORF">GCM10009416_34920</name>
</gene>
<feature type="transmembrane region" description="Helical" evidence="4">
    <location>
        <begin position="126"/>
        <end position="145"/>
    </location>
</feature>
<feature type="transmembrane region" description="Helical" evidence="4">
    <location>
        <begin position="236"/>
        <end position="255"/>
    </location>
</feature>
<name>A0ABN1FLV6_9PROT</name>
<feature type="signal peptide" evidence="5">
    <location>
        <begin position="1"/>
        <end position="17"/>
    </location>
</feature>
<keyword evidence="1 4" id="KW-0812">Transmembrane</keyword>
<comment type="caution">
    <text evidence="6">The sequence shown here is derived from an EMBL/GenBank/DDBJ whole genome shotgun (WGS) entry which is preliminary data.</text>
</comment>
<protein>
    <submittedName>
        <fullName evidence="6">MFS transporter</fullName>
    </submittedName>
</protein>
<feature type="transmembrane region" description="Helical" evidence="4">
    <location>
        <begin position="331"/>
        <end position="351"/>
    </location>
</feature>
<reference evidence="6 7" key="1">
    <citation type="journal article" date="2019" name="Int. J. Syst. Evol. Microbiol.">
        <title>The Global Catalogue of Microorganisms (GCM) 10K type strain sequencing project: providing services to taxonomists for standard genome sequencing and annotation.</title>
        <authorList>
            <consortium name="The Broad Institute Genomics Platform"/>
            <consortium name="The Broad Institute Genome Sequencing Center for Infectious Disease"/>
            <person name="Wu L."/>
            <person name="Ma J."/>
        </authorList>
    </citation>
    <scope>NUCLEOTIDE SEQUENCE [LARGE SCALE GENOMIC DNA]</scope>
    <source>
        <strain evidence="6 7">JCM 9933</strain>
    </source>
</reference>
<keyword evidence="2 4" id="KW-1133">Transmembrane helix</keyword>
<dbReference type="InterPro" id="IPR011701">
    <property type="entry name" value="MFS"/>
</dbReference>
<feature type="transmembrane region" description="Helical" evidence="4">
    <location>
        <begin position="293"/>
        <end position="319"/>
    </location>
</feature>
<dbReference type="PANTHER" id="PTHR23534">
    <property type="entry name" value="MFS PERMEASE"/>
    <property type="match status" value="1"/>
</dbReference>
<dbReference type="RefSeq" id="WP_343896658.1">
    <property type="nucleotide sequence ID" value="NZ_BAAAFZ010000055.1"/>
</dbReference>